<dbReference type="AlphaFoldDB" id="E9G9J5"/>
<reference evidence="1 2" key="1">
    <citation type="journal article" date="2011" name="Science">
        <title>The ecoresponsive genome of Daphnia pulex.</title>
        <authorList>
            <person name="Colbourne J.K."/>
            <person name="Pfrender M.E."/>
            <person name="Gilbert D."/>
            <person name="Thomas W.K."/>
            <person name="Tucker A."/>
            <person name="Oakley T.H."/>
            <person name="Tokishita S."/>
            <person name="Aerts A."/>
            <person name="Arnold G.J."/>
            <person name="Basu M.K."/>
            <person name="Bauer D.J."/>
            <person name="Caceres C.E."/>
            <person name="Carmel L."/>
            <person name="Casola C."/>
            <person name="Choi J.H."/>
            <person name="Detter J.C."/>
            <person name="Dong Q."/>
            <person name="Dusheyko S."/>
            <person name="Eads B.D."/>
            <person name="Frohlich T."/>
            <person name="Geiler-Samerotte K.A."/>
            <person name="Gerlach D."/>
            <person name="Hatcher P."/>
            <person name="Jogdeo S."/>
            <person name="Krijgsveld J."/>
            <person name="Kriventseva E.V."/>
            <person name="Kultz D."/>
            <person name="Laforsch C."/>
            <person name="Lindquist E."/>
            <person name="Lopez J."/>
            <person name="Manak J.R."/>
            <person name="Muller J."/>
            <person name="Pangilinan J."/>
            <person name="Patwardhan R.P."/>
            <person name="Pitluck S."/>
            <person name="Pritham E.J."/>
            <person name="Rechtsteiner A."/>
            <person name="Rho M."/>
            <person name="Rogozin I.B."/>
            <person name="Sakarya O."/>
            <person name="Salamov A."/>
            <person name="Schaack S."/>
            <person name="Shapiro H."/>
            <person name="Shiga Y."/>
            <person name="Skalitzky C."/>
            <person name="Smith Z."/>
            <person name="Souvorov A."/>
            <person name="Sung W."/>
            <person name="Tang Z."/>
            <person name="Tsuchiya D."/>
            <person name="Tu H."/>
            <person name="Vos H."/>
            <person name="Wang M."/>
            <person name="Wolf Y.I."/>
            <person name="Yamagata H."/>
            <person name="Yamada T."/>
            <person name="Ye Y."/>
            <person name="Shaw J.R."/>
            <person name="Andrews J."/>
            <person name="Crease T.J."/>
            <person name="Tang H."/>
            <person name="Lucas S.M."/>
            <person name="Robertson H.M."/>
            <person name="Bork P."/>
            <person name="Koonin E.V."/>
            <person name="Zdobnov E.M."/>
            <person name="Grigoriev I.V."/>
            <person name="Lynch M."/>
            <person name="Boore J.L."/>
        </authorList>
    </citation>
    <scope>NUCLEOTIDE SEQUENCE [LARGE SCALE GENOMIC DNA]</scope>
</reference>
<proteinExistence type="predicted"/>
<protein>
    <submittedName>
        <fullName evidence="1">Uncharacterized protein</fullName>
    </submittedName>
</protein>
<evidence type="ECO:0000313" key="2">
    <source>
        <dbReference type="Proteomes" id="UP000000305"/>
    </source>
</evidence>
<dbReference type="KEGG" id="dpx:DAPPUDRAFT_315369"/>
<dbReference type="Proteomes" id="UP000000305">
    <property type="component" value="Unassembled WGS sequence"/>
</dbReference>
<dbReference type="OrthoDB" id="6381972at2759"/>
<gene>
    <name evidence="1" type="ORF">DAPPUDRAFT_315369</name>
</gene>
<keyword evidence="2" id="KW-1185">Reference proteome</keyword>
<sequence>MLKPFDEVTTDFSYNITHRFPSTDLSHNIIHRLHLTTISSSVHLVTTFLDPRFKKNDKYISEGIGGGGENAEKRVEAEFRRAIHRQGPLVHAAVETSSLPNTCWALHDTMIQSANATRTGESADATTCVIVNIRDYLNKPYVPWSTDPLE</sequence>
<name>E9G9J5_DAPPU</name>
<dbReference type="HOGENOM" id="CLU_1742401_0_0_1"/>
<accession>E9G9J5</accession>
<dbReference type="EMBL" id="GL732536">
    <property type="protein sequence ID" value="EFX83869.1"/>
    <property type="molecule type" value="Genomic_DNA"/>
</dbReference>
<dbReference type="InParanoid" id="E9G9J5"/>
<evidence type="ECO:0000313" key="1">
    <source>
        <dbReference type="EMBL" id="EFX83869.1"/>
    </source>
</evidence>
<organism evidence="1 2">
    <name type="scientific">Daphnia pulex</name>
    <name type="common">Water flea</name>
    <dbReference type="NCBI Taxonomy" id="6669"/>
    <lineage>
        <taxon>Eukaryota</taxon>
        <taxon>Metazoa</taxon>
        <taxon>Ecdysozoa</taxon>
        <taxon>Arthropoda</taxon>
        <taxon>Crustacea</taxon>
        <taxon>Branchiopoda</taxon>
        <taxon>Diplostraca</taxon>
        <taxon>Cladocera</taxon>
        <taxon>Anomopoda</taxon>
        <taxon>Daphniidae</taxon>
        <taxon>Daphnia</taxon>
    </lineage>
</organism>